<gene>
    <name evidence="2" type="ORF">g.7923</name>
</gene>
<keyword evidence="1" id="KW-0472">Membrane</keyword>
<dbReference type="EMBL" id="GEDC01024626">
    <property type="protein sequence ID" value="JAS12672.1"/>
    <property type="molecule type" value="Transcribed_RNA"/>
</dbReference>
<feature type="transmembrane region" description="Helical" evidence="1">
    <location>
        <begin position="6"/>
        <end position="29"/>
    </location>
</feature>
<evidence type="ECO:0000313" key="2">
    <source>
        <dbReference type="EMBL" id="JAS12672.1"/>
    </source>
</evidence>
<feature type="non-terminal residue" evidence="2">
    <location>
        <position position="1"/>
    </location>
</feature>
<evidence type="ECO:0000256" key="1">
    <source>
        <dbReference type="SAM" id="Phobius"/>
    </source>
</evidence>
<accession>A0A1B6CH12</accession>
<feature type="non-terminal residue" evidence="2">
    <location>
        <position position="146"/>
    </location>
</feature>
<sequence>SIRLINVMAFAVVICGLFIAAVLVSGAILHDDFKGRRYFNPKYSEILDGPKDNNEKSIKNRSSYDLDVNPRYYFQNPPQMAIKYPDKSQSPIANSYLNSPRRQNLDPVTSYGRQLPKNMHNNYREELSQLPNNMQSNYREELSQLP</sequence>
<keyword evidence="1" id="KW-1133">Transmembrane helix</keyword>
<evidence type="ECO:0008006" key="3">
    <source>
        <dbReference type="Google" id="ProtNLM"/>
    </source>
</evidence>
<dbReference type="AlphaFoldDB" id="A0A1B6CH12"/>
<name>A0A1B6CH12_9HEMI</name>
<proteinExistence type="predicted"/>
<keyword evidence="1" id="KW-0812">Transmembrane</keyword>
<protein>
    <recommendedName>
        <fullName evidence="3">SEA domain-containing protein</fullName>
    </recommendedName>
</protein>
<reference evidence="2" key="1">
    <citation type="submission" date="2015-12" db="EMBL/GenBank/DDBJ databases">
        <title>De novo transcriptome assembly of four potential Pierce s Disease insect vectors from Arizona vineyards.</title>
        <authorList>
            <person name="Tassone E.E."/>
        </authorList>
    </citation>
    <scope>NUCLEOTIDE SEQUENCE</scope>
</reference>
<organism evidence="2">
    <name type="scientific">Clastoptera arizonana</name>
    <name type="common">Arizona spittle bug</name>
    <dbReference type="NCBI Taxonomy" id="38151"/>
    <lineage>
        <taxon>Eukaryota</taxon>
        <taxon>Metazoa</taxon>
        <taxon>Ecdysozoa</taxon>
        <taxon>Arthropoda</taxon>
        <taxon>Hexapoda</taxon>
        <taxon>Insecta</taxon>
        <taxon>Pterygota</taxon>
        <taxon>Neoptera</taxon>
        <taxon>Paraneoptera</taxon>
        <taxon>Hemiptera</taxon>
        <taxon>Auchenorrhyncha</taxon>
        <taxon>Cercopoidea</taxon>
        <taxon>Clastopteridae</taxon>
        <taxon>Clastoptera</taxon>
    </lineage>
</organism>